<feature type="compositionally biased region" description="Acidic residues" evidence="1">
    <location>
        <begin position="170"/>
        <end position="186"/>
    </location>
</feature>
<proteinExistence type="predicted"/>
<organism evidence="2 3">
    <name type="scientific">Puccinia striiformis f. sp. tritici PST-78</name>
    <dbReference type="NCBI Taxonomy" id="1165861"/>
    <lineage>
        <taxon>Eukaryota</taxon>
        <taxon>Fungi</taxon>
        <taxon>Dikarya</taxon>
        <taxon>Basidiomycota</taxon>
        <taxon>Pucciniomycotina</taxon>
        <taxon>Pucciniomycetes</taxon>
        <taxon>Pucciniales</taxon>
        <taxon>Pucciniaceae</taxon>
        <taxon>Puccinia</taxon>
    </lineage>
</organism>
<reference evidence="3" key="1">
    <citation type="submission" date="2014-03" db="EMBL/GenBank/DDBJ databases">
        <title>The Genome Sequence of Puccinia striiformis f. sp. tritici PST-78.</title>
        <authorList>
            <consortium name="The Broad Institute Genome Sequencing Platform"/>
            <person name="Cuomo C."/>
            <person name="Hulbert S."/>
            <person name="Chen X."/>
            <person name="Walker B."/>
            <person name="Young S.K."/>
            <person name="Zeng Q."/>
            <person name="Gargeya S."/>
            <person name="Fitzgerald M."/>
            <person name="Haas B."/>
            <person name="Abouelleil A."/>
            <person name="Alvarado L."/>
            <person name="Arachchi H.M."/>
            <person name="Berlin A.M."/>
            <person name="Chapman S.B."/>
            <person name="Goldberg J."/>
            <person name="Griggs A."/>
            <person name="Gujja S."/>
            <person name="Hansen M."/>
            <person name="Howarth C."/>
            <person name="Imamovic A."/>
            <person name="Larimer J."/>
            <person name="McCowan C."/>
            <person name="Montmayeur A."/>
            <person name="Murphy C."/>
            <person name="Neiman D."/>
            <person name="Pearson M."/>
            <person name="Priest M."/>
            <person name="Roberts A."/>
            <person name="Saif S."/>
            <person name="Shea T."/>
            <person name="Sisk P."/>
            <person name="Sykes S."/>
            <person name="Wortman J."/>
            <person name="Nusbaum C."/>
            <person name="Birren B."/>
        </authorList>
    </citation>
    <scope>NUCLEOTIDE SEQUENCE [LARGE SCALE GENOMIC DNA]</scope>
    <source>
        <strain evidence="3">race PST-78</strain>
    </source>
</reference>
<evidence type="ECO:0000313" key="2">
    <source>
        <dbReference type="EMBL" id="KNF06314.1"/>
    </source>
</evidence>
<accession>A0A0L0W491</accession>
<feature type="compositionally biased region" description="Basic and acidic residues" evidence="1">
    <location>
        <begin position="187"/>
        <end position="196"/>
    </location>
</feature>
<feature type="region of interest" description="Disordered" evidence="1">
    <location>
        <begin position="146"/>
        <end position="209"/>
    </location>
</feature>
<evidence type="ECO:0000256" key="1">
    <source>
        <dbReference type="SAM" id="MobiDB-lite"/>
    </source>
</evidence>
<comment type="caution">
    <text evidence="2">The sequence shown here is derived from an EMBL/GenBank/DDBJ whole genome shotgun (WGS) entry which is preliminary data.</text>
</comment>
<protein>
    <recommendedName>
        <fullName evidence="4">DUF659 domain-containing protein</fullName>
    </recommendedName>
</protein>
<sequence length="209" mass="23744">MIVKHPPTCKMVSKSIHMLYTCVQEQFLHELKIHEGTIYLGVDAWQTPNGFDIIGVVIYRLLNDNDRKMKFKSSAMPLVLFSSNKATPICRIVSDNASNNWTMIEELEKLNWKRFKGELQWIWCFAHILNLIVKAILSPFGGQKTGASDVNESVEEEEAQELVDRFDNIDNADDSDDDADDSEDGSETEKDDGKLEGDDELTLEDLCQP</sequence>
<name>A0A0L0W491_9BASI</name>
<dbReference type="STRING" id="1165861.A0A0L0W491"/>
<gene>
    <name evidence="2" type="ORF">PSTG_00820</name>
</gene>
<evidence type="ECO:0000313" key="3">
    <source>
        <dbReference type="Proteomes" id="UP000054564"/>
    </source>
</evidence>
<keyword evidence="3" id="KW-1185">Reference proteome</keyword>
<dbReference type="Proteomes" id="UP000054564">
    <property type="component" value="Unassembled WGS sequence"/>
</dbReference>
<feature type="compositionally biased region" description="Acidic residues" evidence="1">
    <location>
        <begin position="152"/>
        <end position="161"/>
    </location>
</feature>
<evidence type="ECO:0008006" key="4">
    <source>
        <dbReference type="Google" id="ProtNLM"/>
    </source>
</evidence>
<dbReference type="AlphaFoldDB" id="A0A0L0W491"/>
<dbReference type="EMBL" id="AJIL01000004">
    <property type="protein sequence ID" value="KNF06314.1"/>
    <property type="molecule type" value="Genomic_DNA"/>
</dbReference>